<comment type="caution">
    <text evidence="1">The sequence shown here is derived from an EMBL/GenBank/DDBJ whole genome shotgun (WGS) entry which is preliminary data.</text>
</comment>
<dbReference type="Proteomes" id="UP001396334">
    <property type="component" value="Unassembled WGS sequence"/>
</dbReference>
<reference evidence="1 2" key="1">
    <citation type="journal article" date="2024" name="G3 (Bethesda)">
        <title>Genome assembly of Hibiscus sabdariffa L. provides insights into metabolisms of medicinal natural products.</title>
        <authorList>
            <person name="Kim T."/>
        </authorList>
    </citation>
    <scope>NUCLEOTIDE SEQUENCE [LARGE SCALE GENOMIC DNA]</scope>
    <source>
        <strain evidence="1">TK-2024</strain>
        <tissue evidence="1">Old leaves</tissue>
    </source>
</reference>
<name>A0ABR2QQP4_9ROSI</name>
<accession>A0ABR2QQP4</accession>
<evidence type="ECO:0000313" key="2">
    <source>
        <dbReference type="Proteomes" id="UP001396334"/>
    </source>
</evidence>
<organism evidence="1 2">
    <name type="scientific">Hibiscus sabdariffa</name>
    <name type="common">roselle</name>
    <dbReference type="NCBI Taxonomy" id="183260"/>
    <lineage>
        <taxon>Eukaryota</taxon>
        <taxon>Viridiplantae</taxon>
        <taxon>Streptophyta</taxon>
        <taxon>Embryophyta</taxon>
        <taxon>Tracheophyta</taxon>
        <taxon>Spermatophyta</taxon>
        <taxon>Magnoliopsida</taxon>
        <taxon>eudicotyledons</taxon>
        <taxon>Gunneridae</taxon>
        <taxon>Pentapetalae</taxon>
        <taxon>rosids</taxon>
        <taxon>malvids</taxon>
        <taxon>Malvales</taxon>
        <taxon>Malvaceae</taxon>
        <taxon>Malvoideae</taxon>
        <taxon>Hibiscus</taxon>
    </lineage>
</organism>
<evidence type="ECO:0000313" key="1">
    <source>
        <dbReference type="EMBL" id="KAK9002982.1"/>
    </source>
</evidence>
<gene>
    <name evidence="1" type="ORF">V6N11_060556</name>
</gene>
<protein>
    <submittedName>
        <fullName evidence="1">Uncharacterized protein</fullName>
    </submittedName>
</protein>
<proteinExistence type="predicted"/>
<keyword evidence="2" id="KW-1185">Reference proteome</keyword>
<sequence length="277" mass="30588">MSGSPTLAHESAMTIEVINPGGRPPDGLPNITGDTIRERATSPFDLDSLRSSKKGCLNSVDLMESNNSTIEANEGIPQVGVEPGVALHGEAVKDSYASKLSGKQSKDGANHCFLKDEVLIRKEDIIEDCHGKIPSIQFSDRVHDQIDNNLRNAIIVRLLGHAIALQVWNELVQPVNLDSFLTMELSEWLRVNLSMSGAFARVMEHWNLVFGYTLWNLWLRRNVIVFNDLSAAQGNVIERARLLVTYTISSSGLARASPVTGARLMAEFDCWMPPEVH</sequence>
<dbReference type="EMBL" id="JBBPBN010000034">
    <property type="protein sequence ID" value="KAK9002982.1"/>
    <property type="molecule type" value="Genomic_DNA"/>
</dbReference>